<dbReference type="PANTHER" id="PTHR47691">
    <property type="entry name" value="REGULATOR-RELATED"/>
    <property type="match status" value="1"/>
</dbReference>
<dbReference type="Pfam" id="PF25872">
    <property type="entry name" value="HTH_77"/>
    <property type="match status" value="1"/>
</dbReference>
<evidence type="ECO:0000313" key="3">
    <source>
        <dbReference type="Proteomes" id="UP000653308"/>
    </source>
</evidence>
<dbReference type="Gene3D" id="3.40.50.300">
    <property type="entry name" value="P-loop containing nucleotide triphosphate hydrolases"/>
    <property type="match status" value="1"/>
</dbReference>
<dbReference type="InterPro" id="IPR011990">
    <property type="entry name" value="TPR-like_helical_dom_sf"/>
</dbReference>
<dbReference type="PRINTS" id="PR00038">
    <property type="entry name" value="HTHLUXR"/>
</dbReference>
<dbReference type="InterPro" id="IPR036388">
    <property type="entry name" value="WH-like_DNA-bd_sf"/>
</dbReference>
<organism evidence="2 3">
    <name type="scientific">Streptomyces djakartensis</name>
    <dbReference type="NCBI Taxonomy" id="68193"/>
    <lineage>
        <taxon>Bacteria</taxon>
        <taxon>Bacillati</taxon>
        <taxon>Actinomycetota</taxon>
        <taxon>Actinomycetes</taxon>
        <taxon>Kitasatosporales</taxon>
        <taxon>Streptomycetaceae</taxon>
        <taxon>Streptomyces</taxon>
    </lineage>
</organism>
<keyword evidence="3" id="KW-1185">Reference proteome</keyword>
<proteinExistence type="predicted"/>
<dbReference type="InterPro" id="IPR016032">
    <property type="entry name" value="Sig_transdc_resp-reg_C-effctor"/>
</dbReference>
<accession>A0ABQ3AKQ0</accession>
<dbReference type="InterPro" id="IPR000792">
    <property type="entry name" value="Tscrpt_reg_LuxR_C"/>
</dbReference>
<dbReference type="Pfam" id="PF13401">
    <property type="entry name" value="AAA_22"/>
    <property type="match status" value="1"/>
</dbReference>
<evidence type="ECO:0000259" key="1">
    <source>
        <dbReference type="PROSITE" id="PS50043"/>
    </source>
</evidence>
<dbReference type="InterPro" id="IPR049945">
    <property type="entry name" value="AAA_22"/>
</dbReference>
<dbReference type="SUPFAM" id="SSF46894">
    <property type="entry name" value="C-terminal effector domain of the bipartite response regulators"/>
    <property type="match status" value="1"/>
</dbReference>
<reference evidence="3" key="1">
    <citation type="journal article" date="2019" name="Int. J. Syst. Evol. Microbiol.">
        <title>The Global Catalogue of Microorganisms (GCM) 10K type strain sequencing project: providing services to taxonomists for standard genome sequencing and annotation.</title>
        <authorList>
            <consortium name="The Broad Institute Genomics Platform"/>
            <consortium name="The Broad Institute Genome Sequencing Center for Infectious Disease"/>
            <person name="Wu L."/>
            <person name="Ma J."/>
        </authorList>
    </citation>
    <scope>NUCLEOTIDE SEQUENCE [LARGE SCALE GENOMIC DNA]</scope>
    <source>
        <strain evidence="3">JCM 4957</strain>
    </source>
</reference>
<dbReference type="SUPFAM" id="SSF48452">
    <property type="entry name" value="TPR-like"/>
    <property type="match status" value="1"/>
</dbReference>
<dbReference type="PROSITE" id="PS50043">
    <property type="entry name" value="HTH_LUXR_2"/>
    <property type="match status" value="1"/>
</dbReference>
<sequence>MSSFIGRSDELVELRRLVRTTRLLTLTGPAGVGKTRLALELAGLEQRSGRCEIALVELGSVSTGEEVRKRIAVALDGAAEGCVRLAGARGAAGADRERLLVLDNCEHVLDDCGLVLSGLLPHHPGLRILATSRESLRLPGETVYSVSGLGLPDLEGGASLTGMLGSDAVRLFVDRARAVSCAFELTEDNAAHVAALCAGLDGLPLALELAAGLVRAFPPAALHDRLGDRLSLLTCGWRTADPRHQSLRSAIEWSYDLLTPVQRSLLRSLSLLPGSFGPDTATALAVGKSIPASAVPELLADLEAKSLIIPCVDRGSSARFRMLESIRCYGRERLRAENEEGAAYDLLVDWLAELARPLRETAFTPAEPRRRLAEERDSLTWLLEWSSAGSDPRRLLLTSALAVVDIHRGQPTEKTRALLADVLARTDPGADDRSIALGTAAWLAAEEGDYDEAIRLANEAVTLERRRPRPNTPLLCRVLLTLSAARTHRGDQGSRADLEECLEISDRAGDPVATAFCLTILARQSLLAGDVARAARLVDEVLPVLRAEAGPSLLRMTLVTAGVLALERDDPATAEAYFAEALGGTGHPGGASLALWGLAVTAVRDGRFERGLRLCATAETHSALAASELPPWFRARVEEAADKALMALPKAQAKGALVAGRELEARQVLAYALHGRLDVPARPEGVVDGTVGGTGGDDPLSSREWDVIALVTTGLTNRQIAARLHLSVRTVETHVRNIRTTLGLRSRTHVAAWAARQAG</sequence>
<dbReference type="Gene3D" id="1.25.40.10">
    <property type="entry name" value="Tetratricopeptide repeat domain"/>
    <property type="match status" value="1"/>
</dbReference>
<dbReference type="InterPro" id="IPR003593">
    <property type="entry name" value="AAA+_ATPase"/>
</dbReference>
<dbReference type="CDD" id="cd06170">
    <property type="entry name" value="LuxR_C_like"/>
    <property type="match status" value="1"/>
</dbReference>
<protein>
    <submittedName>
        <fullName evidence="2">LuxR family transcriptional regulator</fullName>
    </submittedName>
</protein>
<dbReference type="Pfam" id="PF00196">
    <property type="entry name" value="GerE"/>
    <property type="match status" value="1"/>
</dbReference>
<gene>
    <name evidence="2" type="ORF">GCM10010384_68160</name>
</gene>
<name>A0ABQ3AKQ0_9ACTN</name>
<dbReference type="PANTHER" id="PTHR47691:SF3">
    <property type="entry name" value="HTH-TYPE TRANSCRIPTIONAL REGULATOR RV0890C-RELATED"/>
    <property type="match status" value="1"/>
</dbReference>
<dbReference type="Proteomes" id="UP000653308">
    <property type="component" value="Unassembled WGS sequence"/>
</dbReference>
<dbReference type="SMART" id="SM00382">
    <property type="entry name" value="AAA"/>
    <property type="match status" value="1"/>
</dbReference>
<dbReference type="Gene3D" id="1.10.10.10">
    <property type="entry name" value="Winged helix-like DNA-binding domain superfamily/Winged helix DNA-binding domain"/>
    <property type="match status" value="1"/>
</dbReference>
<dbReference type="InterPro" id="IPR058852">
    <property type="entry name" value="HTH_77"/>
</dbReference>
<feature type="domain" description="HTH luxR-type" evidence="1">
    <location>
        <begin position="693"/>
        <end position="758"/>
    </location>
</feature>
<dbReference type="EMBL" id="BMWE01000040">
    <property type="protein sequence ID" value="GGY52772.1"/>
    <property type="molecule type" value="Genomic_DNA"/>
</dbReference>
<dbReference type="InterPro" id="IPR027417">
    <property type="entry name" value="P-loop_NTPase"/>
</dbReference>
<dbReference type="SMART" id="SM00421">
    <property type="entry name" value="HTH_LUXR"/>
    <property type="match status" value="1"/>
</dbReference>
<dbReference type="SUPFAM" id="SSF52540">
    <property type="entry name" value="P-loop containing nucleoside triphosphate hydrolases"/>
    <property type="match status" value="1"/>
</dbReference>
<comment type="caution">
    <text evidence="2">The sequence shown here is derived from an EMBL/GenBank/DDBJ whole genome shotgun (WGS) entry which is preliminary data.</text>
</comment>
<evidence type="ECO:0000313" key="2">
    <source>
        <dbReference type="EMBL" id="GGY52772.1"/>
    </source>
</evidence>